<accession>A0ABT9BA80</accession>
<evidence type="ECO:0000259" key="2">
    <source>
        <dbReference type="Pfam" id="PF13648"/>
    </source>
</evidence>
<protein>
    <submittedName>
        <fullName evidence="3">Lipocalin family protein</fullName>
    </submittedName>
</protein>
<evidence type="ECO:0000256" key="1">
    <source>
        <dbReference type="SAM" id="SignalP"/>
    </source>
</evidence>
<dbReference type="RefSeq" id="WP_305006452.1">
    <property type="nucleotide sequence ID" value="NZ_JAUQSY010000006.1"/>
</dbReference>
<comment type="caution">
    <text evidence="3">The sequence shown here is derived from an EMBL/GenBank/DDBJ whole genome shotgun (WGS) entry which is preliminary data.</text>
</comment>
<sequence>MKASITSAFMLALASIYWCNNALAQHSYKPGNSTSKVKPQSPASKRATTLSHNSRQFSLIQGIWTTGPDENALFTIKGNRVIFLDSGSDSNNKSITFTINGDKISINYGNGLVVTDRIIKLTKDSLVMTSQDGGPSRLGRMK</sequence>
<dbReference type="Pfam" id="PF13648">
    <property type="entry name" value="Lipocalin_4"/>
    <property type="match status" value="1"/>
</dbReference>
<feature type="signal peptide" evidence="1">
    <location>
        <begin position="1"/>
        <end position="24"/>
    </location>
</feature>
<feature type="domain" description="Lipocalin-like" evidence="2">
    <location>
        <begin position="82"/>
        <end position="128"/>
    </location>
</feature>
<gene>
    <name evidence="3" type="ORF">Q5H93_10355</name>
</gene>
<name>A0ABT9BA80_9BACT</name>
<evidence type="ECO:0000313" key="4">
    <source>
        <dbReference type="Proteomes" id="UP001176429"/>
    </source>
</evidence>
<dbReference type="InterPro" id="IPR024311">
    <property type="entry name" value="Lipocalin-like"/>
</dbReference>
<dbReference type="EMBL" id="JAUQSY010000006">
    <property type="protein sequence ID" value="MDO7875133.1"/>
    <property type="molecule type" value="Genomic_DNA"/>
</dbReference>
<evidence type="ECO:0000313" key="3">
    <source>
        <dbReference type="EMBL" id="MDO7875133.1"/>
    </source>
</evidence>
<reference evidence="3" key="1">
    <citation type="submission" date="2023-07" db="EMBL/GenBank/DDBJ databases">
        <authorList>
            <person name="Kim M.K."/>
        </authorList>
    </citation>
    <scope>NUCLEOTIDE SEQUENCE</scope>
    <source>
        <strain evidence="3">ASUV-10-1</strain>
    </source>
</reference>
<dbReference type="Proteomes" id="UP001176429">
    <property type="component" value="Unassembled WGS sequence"/>
</dbReference>
<feature type="chain" id="PRO_5045802713" evidence="1">
    <location>
        <begin position="25"/>
        <end position="142"/>
    </location>
</feature>
<proteinExistence type="predicted"/>
<keyword evidence="1" id="KW-0732">Signal</keyword>
<organism evidence="3 4">
    <name type="scientific">Hymenobacter aranciens</name>
    <dbReference type="NCBI Taxonomy" id="3063996"/>
    <lineage>
        <taxon>Bacteria</taxon>
        <taxon>Pseudomonadati</taxon>
        <taxon>Bacteroidota</taxon>
        <taxon>Cytophagia</taxon>
        <taxon>Cytophagales</taxon>
        <taxon>Hymenobacteraceae</taxon>
        <taxon>Hymenobacter</taxon>
    </lineage>
</organism>
<keyword evidence="4" id="KW-1185">Reference proteome</keyword>